<dbReference type="InterPro" id="IPR058353">
    <property type="entry name" value="DUF8040"/>
</dbReference>
<dbReference type="EMBL" id="AUSU01006970">
    <property type="protein sequence ID" value="EPS61261.1"/>
    <property type="molecule type" value="Genomic_DNA"/>
</dbReference>
<dbReference type="Pfam" id="PF26138">
    <property type="entry name" value="DUF8040"/>
    <property type="match status" value="1"/>
</dbReference>
<dbReference type="AlphaFoldDB" id="S8CA74"/>
<organism evidence="2 3">
    <name type="scientific">Genlisea aurea</name>
    <dbReference type="NCBI Taxonomy" id="192259"/>
    <lineage>
        <taxon>Eukaryota</taxon>
        <taxon>Viridiplantae</taxon>
        <taxon>Streptophyta</taxon>
        <taxon>Embryophyta</taxon>
        <taxon>Tracheophyta</taxon>
        <taxon>Spermatophyta</taxon>
        <taxon>Magnoliopsida</taxon>
        <taxon>eudicotyledons</taxon>
        <taxon>Gunneridae</taxon>
        <taxon>Pentapetalae</taxon>
        <taxon>asterids</taxon>
        <taxon>lamiids</taxon>
        <taxon>Lamiales</taxon>
        <taxon>Lentibulariaceae</taxon>
        <taxon>Genlisea</taxon>
    </lineage>
</organism>
<feature type="domain" description="DUF8040" evidence="1">
    <location>
        <begin position="2"/>
        <end position="87"/>
    </location>
</feature>
<reference evidence="2 3" key="1">
    <citation type="journal article" date="2013" name="BMC Genomics">
        <title>The miniature genome of a carnivorous plant Genlisea aurea contains a low number of genes and short non-coding sequences.</title>
        <authorList>
            <person name="Leushkin E.V."/>
            <person name="Sutormin R.A."/>
            <person name="Nabieva E.R."/>
            <person name="Penin A.A."/>
            <person name="Kondrashov A.S."/>
            <person name="Logacheva M.D."/>
        </authorList>
    </citation>
    <scope>NUCLEOTIDE SEQUENCE [LARGE SCALE GENOMIC DNA]</scope>
</reference>
<sequence length="89" mass="10165">IVANISSDVNNTAFESLRMNRDTFGRLCTILKSRGLVDSKYVRVPEKVAIFLGVLAHHTKVRMQKRDFDRSTWTISKHFNCVLRATVAL</sequence>
<feature type="non-terminal residue" evidence="2">
    <location>
        <position position="1"/>
    </location>
</feature>
<evidence type="ECO:0000259" key="1">
    <source>
        <dbReference type="Pfam" id="PF26138"/>
    </source>
</evidence>
<gene>
    <name evidence="2" type="ORF">M569_13537</name>
</gene>
<accession>S8CA74</accession>
<evidence type="ECO:0000313" key="3">
    <source>
        <dbReference type="Proteomes" id="UP000015453"/>
    </source>
</evidence>
<name>S8CA74_9LAMI</name>
<dbReference type="OrthoDB" id="908718at2759"/>
<comment type="caution">
    <text evidence="2">The sequence shown here is derived from an EMBL/GenBank/DDBJ whole genome shotgun (WGS) entry which is preliminary data.</text>
</comment>
<proteinExistence type="predicted"/>
<protein>
    <recommendedName>
        <fullName evidence="1">DUF8040 domain-containing protein</fullName>
    </recommendedName>
</protein>
<keyword evidence="3" id="KW-1185">Reference proteome</keyword>
<feature type="non-terminal residue" evidence="2">
    <location>
        <position position="89"/>
    </location>
</feature>
<dbReference type="Proteomes" id="UP000015453">
    <property type="component" value="Unassembled WGS sequence"/>
</dbReference>
<evidence type="ECO:0000313" key="2">
    <source>
        <dbReference type="EMBL" id="EPS61261.1"/>
    </source>
</evidence>